<dbReference type="SMART" id="SM00981">
    <property type="entry name" value="THUMP"/>
    <property type="match status" value="1"/>
</dbReference>
<reference evidence="6" key="2">
    <citation type="journal article" date="2012" name="G3 (Bethesda)">
        <title>Pichia sorbitophila, an interspecies yeast hybrid reveals early steps of genome resolution following polyploidization.</title>
        <authorList>
            <person name="Leh Louis V."/>
            <person name="Despons L."/>
            <person name="Friedrich A."/>
            <person name="Martin T."/>
            <person name="Durrens P."/>
            <person name="Casaregola S."/>
            <person name="Neuveglise C."/>
            <person name="Fairhead C."/>
            <person name="Marck C."/>
            <person name="Cruz J.A."/>
            <person name="Straub M.L."/>
            <person name="Kugler V."/>
            <person name="Sacerdot C."/>
            <person name="Uzunov Z."/>
            <person name="Thierry A."/>
            <person name="Weiss S."/>
            <person name="Bleykasten C."/>
            <person name="De Montigny J."/>
            <person name="Jacques N."/>
            <person name="Jung P."/>
            <person name="Lemaire M."/>
            <person name="Mallet S."/>
            <person name="Morel G."/>
            <person name="Richard G.F."/>
            <person name="Sarkar A."/>
            <person name="Savel G."/>
            <person name="Schacherer J."/>
            <person name="Seret M.L."/>
            <person name="Talla E."/>
            <person name="Samson G."/>
            <person name="Jubin C."/>
            <person name="Poulain J."/>
            <person name="Vacherie B."/>
            <person name="Barbe V."/>
            <person name="Pelletier E."/>
            <person name="Sherman D.J."/>
            <person name="Westhof E."/>
            <person name="Weissenbach J."/>
            <person name="Baret P.V."/>
            <person name="Wincker P."/>
            <person name="Gaillardin C."/>
            <person name="Dujon B."/>
            <person name="Souciet J.L."/>
        </authorList>
    </citation>
    <scope>NUCLEOTIDE SEQUENCE [LARGE SCALE GENOMIC DNA]</scope>
    <source>
        <strain evidence="6">ATCC MYA-4447 / BCRC 22081 / CBS 7064 / NBRC 10061 / NRRL Y-12695</strain>
    </source>
</reference>
<dbReference type="eggNOG" id="KOG3943">
    <property type="taxonomic scope" value="Eukaryota"/>
</dbReference>
<dbReference type="InterPro" id="IPR004114">
    <property type="entry name" value="THUMP_dom"/>
</dbReference>
<dbReference type="SUPFAM" id="SSF143437">
    <property type="entry name" value="THUMP domain-like"/>
    <property type="match status" value="1"/>
</dbReference>
<dbReference type="STRING" id="559304.G8YKG8"/>
<keyword evidence="6" id="KW-1185">Reference proteome</keyword>
<dbReference type="InterPro" id="IPR040183">
    <property type="entry name" value="THUMPD1-like"/>
</dbReference>
<dbReference type="Proteomes" id="UP000005222">
    <property type="component" value="Chromosome G"/>
</dbReference>
<dbReference type="OrthoDB" id="367221at2759"/>
<protein>
    <submittedName>
        <fullName evidence="4">Piso0_003145 protein</fullName>
    </submittedName>
</protein>
<dbReference type="PANTHER" id="PTHR13452:SF10">
    <property type="entry name" value="THUMP DOMAIN-CONTAINING PROTEIN 1"/>
    <property type="match status" value="1"/>
</dbReference>
<dbReference type="InParanoid" id="G8YKG8"/>
<dbReference type="FunCoup" id="G8YKG8">
    <property type="interactions" value="1495"/>
</dbReference>
<dbReference type="Gene3D" id="3.30.2300.10">
    <property type="entry name" value="THUMP superfamily"/>
    <property type="match status" value="1"/>
</dbReference>
<feature type="region of interest" description="Disordered" evidence="2">
    <location>
        <begin position="1"/>
        <end position="21"/>
    </location>
</feature>
<evidence type="ECO:0000313" key="4">
    <source>
        <dbReference type="EMBL" id="CCE80048.1"/>
    </source>
</evidence>
<organism evidence="4 6">
    <name type="scientific">Pichia sorbitophila (strain ATCC MYA-4447 / BCRC 22081 / CBS 7064 / NBRC 10061 / NRRL Y-12695)</name>
    <name type="common">Hybrid yeast</name>
    <dbReference type="NCBI Taxonomy" id="559304"/>
    <lineage>
        <taxon>Eukaryota</taxon>
        <taxon>Fungi</taxon>
        <taxon>Dikarya</taxon>
        <taxon>Ascomycota</taxon>
        <taxon>Saccharomycotina</taxon>
        <taxon>Pichiomycetes</taxon>
        <taxon>Debaryomycetaceae</taxon>
        <taxon>Millerozyma</taxon>
    </lineage>
</organism>
<evidence type="ECO:0000313" key="6">
    <source>
        <dbReference type="Proteomes" id="UP000005222"/>
    </source>
</evidence>
<evidence type="ECO:0000256" key="2">
    <source>
        <dbReference type="SAM" id="MobiDB-lite"/>
    </source>
</evidence>
<dbReference type="GO" id="GO:0003723">
    <property type="term" value="F:RNA binding"/>
    <property type="evidence" value="ECO:0007669"/>
    <property type="project" value="UniProtKB-UniRule"/>
</dbReference>
<evidence type="ECO:0000313" key="5">
    <source>
        <dbReference type="EMBL" id="CCE80813.1"/>
    </source>
</evidence>
<dbReference type="Pfam" id="PF02926">
    <property type="entry name" value="THUMP"/>
    <property type="match status" value="1"/>
</dbReference>
<accession>G8YKG8</accession>
<dbReference type="HOGENOM" id="CLU_039352_2_2_1"/>
<feature type="domain" description="THUMP" evidence="3">
    <location>
        <begin position="129"/>
        <end position="238"/>
    </location>
</feature>
<evidence type="ECO:0000256" key="1">
    <source>
        <dbReference type="PROSITE-ProRule" id="PRU00529"/>
    </source>
</evidence>
<dbReference type="EMBL" id="FO082053">
    <property type="protein sequence ID" value="CCE80048.1"/>
    <property type="molecule type" value="Genomic_DNA"/>
</dbReference>
<evidence type="ECO:0000259" key="3">
    <source>
        <dbReference type="PROSITE" id="PS51165"/>
    </source>
</evidence>
<dbReference type="AlphaFoldDB" id="G8YKG8"/>
<name>G8YKG8_PICSO</name>
<reference evidence="4" key="1">
    <citation type="submission" date="2011-10" db="EMBL/GenBank/DDBJ databases">
        <authorList>
            <person name="Genoscope - CEA"/>
        </authorList>
    </citation>
    <scope>NUCLEOTIDE SEQUENCE</scope>
</reference>
<dbReference type="FunFam" id="3.30.2300.10:FF:000001">
    <property type="entry name" value="THUMP domain-containing protein 1"/>
    <property type="match status" value="1"/>
</dbReference>
<sequence>MGGKRSQNSDKDGRRKRHKVSGFIDPNTSGIYATCNRGKENQCRNELINFFSEKAEEYYGDLDLESDKEDKQELTIEEQIAAEVGNLKDKGKNKKETFKPIDLGCECLIFFKTRKPVQPAEFVQRICQECHDSKRKTTRYTQKLTPISFSVSPSIEELKKLAKIVLGPHFHKEEGQEPHKFAINVTRRNFNTLPKSDIIKTVAECVGREHGHSVDLKAFDKLILVECYKSNIGMSVVENYNQLERFNLQQIFDKNQEGAEVEAKSDSNVA</sequence>
<dbReference type="Proteomes" id="UP000005222">
    <property type="component" value="Chromosome H"/>
</dbReference>
<keyword evidence="1" id="KW-0694">RNA-binding</keyword>
<dbReference type="PROSITE" id="PS51165">
    <property type="entry name" value="THUMP"/>
    <property type="match status" value="1"/>
</dbReference>
<proteinExistence type="predicted"/>
<dbReference type="CDD" id="cd11717">
    <property type="entry name" value="THUMP_THUMPD1_like"/>
    <property type="match status" value="1"/>
</dbReference>
<dbReference type="EMBL" id="FO082052">
    <property type="protein sequence ID" value="CCE80813.1"/>
    <property type="molecule type" value="Genomic_DNA"/>
</dbReference>
<dbReference type="GO" id="GO:0006400">
    <property type="term" value="P:tRNA modification"/>
    <property type="evidence" value="ECO:0007669"/>
    <property type="project" value="InterPro"/>
</dbReference>
<dbReference type="PANTHER" id="PTHR13452">
    <property type="entry name" value="THUMP DOMAIN CONTAINING PROTEIN 1-RELATED"/>
    <property type="match status" value="1"/>
</dbReference>
<gene>
    <name evidence="4" type="primary">Piso0_003145</name>
    <name evidence="4" type="ORF">GNLVRS01_PISO0G05880g</name>
    <name evidence="5" type="ORF">GNLVRS01_PISO0H05881g</name>
</gene>